<gene>
    <name evidence="3" type="ORF">O1R50_08315</name>
</gene>
<keyword evidence="4" id="KW-1185">Reference proteome</keyword>
<dbReference type="RefSeq" id="WP_270109470.1">
    <property type="nucleotide sequence ID" value="NZ_JAPZVP010000005.1"/>
</dbReference>
<organism evidence="3 4">
    <name type="scientific">Glycomyces luteolus</name>
    <dbReference type="NCBI Taxonomy" id="2670330"/>
    <lineage>
        <taxon>Bacteria</taxon>
        <taxon>Bacillati</taxon>
        <taxon>Actinomycetota</taxon>
        <taxon>Actinomycetes</taxon>
        <taxon>Glycomycetales</taxon>
        <taxon>Glycomycetaceae</taxon>
        <taxon>Glycomyces</taxon>
    </lineage>
</organism>
<dbReference type="EMBL" id="JAPZVP010000005">
    <property type="protein sequence ID" value="MDA1359623.1"/>
    <property type="molecule type" value="Genomic_DNA"/>
</dbReference>
<sequence length="456" mass="47804">MANWKRVSIVAAAAAALFAGTTVATALAFPSTDPEPSDEAASSPTSASETASTTEAAPDAAALPGPSASPSPEAAGDCDRVPSGTPEVTITEVDTGGGVIGNGQEGDTDRLPMAIAARPGGSWLAWVGTDDKIHLGKLDCEDRLEGDPIAFEGLDLQDVQADANGVVVLVTREGECGDGPLCGGESSPCNTMHLVRFDNDGNQVWERQVTNLGDGLDGYDDGARFVWWYQHHGRLATDGENYAAYFGVAITVANGDCVDIHQGDRMQVVDADGNLVDHADSFEVGCSHSWTTRIVWDPSQETFAMVCATDNECRIAQPDPYETVAEGTCDGTLFGGDLVLASDGPRYWTAWSQGGQVRLEHFEPGGASVDPGIEAAHPHLVTYGSTHMLLVWEDGDGMRAQVHDSGTGDVVGEAFDIDVPDHDYQAFKAYDDGSVAYPAAGGEGTIQIARVMPLGG</sequence>
<feature type="region of interest" description="Disordered" evidence="1">
    <location>
        <begin position="29"/>
        <end position="108"/>
    </location>
</feature>
<dbReference type="AlphaFoldDB" id="A0A9X3SSW8"/>
<protein>
    <recommendedName>
        <fullName evidence="5">Secreted protein</fullName>
    </recommendedName>
</protein>
<comment type="caution">
    <text evidence="3">The sequence shown here is derived from an EMBL/GenBank/DDBJ whole genome shotgun (WGS) entry which is preliminary data.</text>
</comment>
<dbReference type="Proteomes" id="UP001146067">
    <property type="component" value="Unassembled WGS sequence"/>
</dbReference>
<feature type="compositionally biased region" description="Low complexity" evidence="1">
    <location>
        <begin position="39"/>
        <end position="75"/>
    </location>
</feature>
<feature type="signal peptide" evidence="2">
    <location>
        <begin position="1"/>
        <end position="28"/>
    </location>
</feature>
<feature type="chain" id="PRO_5040744720" description="Secreted protein" evidence="2">
    <location>
        <begin position="29"/>
        <end position="456"/>
    </location>
</feature>
<keyword evidence="2" id="KW-0732">Signal</keyword>
<evidence type="ECO:0008006" key="5">
    <source>
        <dbReference type="Google" id="ProtNLM"/>
    </source>
</evidence>
<name>A0A9X3SSW8_9ACTN</name>
<reference evidence="3" key="1">
    <citation type="submission" date="2022-12" db="EMBL/GenBank/DDBJ databases">
        <title>Gycomyces niveus sp.nov.,a novel actinomycete isolated from soil in Shouguan.</title>
        <authorList>
            <person name="Yang X."/>
        </authorList>
    </citation>
    <scope>NUCLEOTIDE SEQUENCE</scope>
    <source>
        <strain evidence="3">NEAU-A15</strain>
    </source>
</reference>
<accession>A0A9X3SSW8</accession>
<evidence type="ECO:0000256" key="2">
    <source>
        <dbReference type="SAM" id="SignalP"/>
    </source>
</evidence>
<evidence type="ECO:0000313" key="4">
    <source>
        <dbReference type="Proteomes" id="UP001146067"/>
    </source>
</evidence>
<proteinExistence type="predicted"/>
<feature type="compositionally biased region" description="Gly residues" evidence="1">
    <location>
        <begin position="95"/>
        <end position="104"/>
    </location>
</feature>
<evidence type="ECO:0000256" key="1">
    <source>
        <dbReference type="SAM" id="MobiDB-lite"/>
    </source>
</evidence>
<evidence type="ECO:0000313" key="3">
    <source>
        <dbReference type="EMBL" id="MDA1359623.1"/>
    </source>
</evidence>